<gene>
    <name evidence="1" type="ORF">IAD12_03180</name>
</gene>
<accession>A0A9D1HCA4</accession>
<dbReference type="AlphaFoldDB" id="A0A9D1HCA4"/>
<dbReference type="EMBL" id="DVLX01000032">
    <property type="protein sequence ID" value="HIT99239.1"/>
    <property type="molecule type" value="Genomic_DNA"/>
</dbReference>
<dbReference type="Proteomes" id="UP000824159">
    <property type="component" value="Unassembled WGS sequence"/>
</dbReference>
<reference evidence="1" key="2">
    <citation type="journal article" date="2021" name="PeerJ">
        <title>Extensive microbial diversity within the chicken gut microbiome revealed by metagenomics and culture.</title>
        <authorList>
            <person name="Gilroy R."/>
            <person name="Ravi A."/>
            <person name="Getino M."/>
            <person name="Pursley I."/>
            <person name="Horton D.L."/>
            <person name="Alikhan N.F."/>
            <person name="Baker D."/>
            <person name="Gharbi K."/>
            <person name="Hall N."/>
            <person name="Watson M."/>
            <person name="Adriaenssens E.M."/>
            <person name="Foster-Nyarko E."/>
            <person name="Jarju S."/>
            <person name="Secka A."/>
            <person name="Antonio M."/>
            <person name="Oren A."/>
            <person name="Chaudhuri R.R."/>
            <person name="La Ragione R."/>
            <person name="Hildebrand F."/>
            <person name="Pallen M.J."/>
        </authorList>
    </citation>
    <scope>NUCLEOTIDE SEQUENCE</scope>
    <source>
        <strain evidence="1">CHK176-22527</strain>
    </source>
</reference>
<evidence type="ECO:0000313" key="2">
    <source>
        <dbReference type="Proteomes" id="UP000824159"/>
    </source>
</evidence>
<sequence>MKSSIKKRTFKAIYRLLDKFSPVNGDCGLLCDCACCTCNGASNASNHYDEDDLGIYLLPGEHKIFTGKEKGFRWEKLDSEDYEFPDSWHGNVYFLQCLAAPSCNREIRPIQCRTFPLAPYLDEDEFFYMIYENAELPYECPLITEKIPLNENFIKATYTAWKHLLSDPLIYDLVEFDSVNRREENNPIEIVYP</sequence>
<organism evidence="1 2">
    <name type="scientific">Candidatus Allocopromorpha excrementavium</name>
    <dbReference type="NCBI Taxonomy" id="2840741"/>
    <lineage>
        <taxon>Bacteria</taxon>
        <taxon>Bacillati</taxon>
        <taxon>Bacillota</taxon>
        <taxon>Clostridia</taxon>
        <taxon>Eubacteriales</taxon>
        <taxon>Eubacteriaceae</taxon>
        <taxon>Eubacteriaceae incertae sedis</taxon>
        <taxon>Candidatus Allocopromorpha</taxon>
    </lineage>
</organism>
<reference evidence="1" key="1">
    <citation type="submission" date="2020-10" db="EMBL/GenBank/DDBJ databases">
        <authorList>
            <person name="Gilroy R."/>
        </authorList>
    </citation>
    <scope>NUCLEOTIDE SEQUENCE</scope>
    <source>
        <strain evidence="1">CHK176-22527</strain>
    </source>
</reference>
<proteinExistence type="predicted"/>
<evidence type="ECO:0000313" key="1">
    <source>
        <dbReference type="EMBL" id="HIT99239.1"/>
    </source>
</evidence>
<comment type="caution">
    <text evidence="1">The sequence shown here is derived from an EMBL/GenBank/DDBJ whole genome shotgun (WGS) entry which is preliminary data.</text>
</comment>
<name>A0A9D1HCA4_9FIRM</name>
<protein>
    <submittedName>
        <fullName evidence="1">Uncharacterized protein</fullName>
    </submittedName>
</protein>